<dbReference type="Pfam" id="PF09842">
    <property type="entry name" value="DUF2069"/>
    <property type="match status" value="1"/>
</dbReference>
<evidence type="ECO:0000313" key="2">
    <source>
        <dbReference type="EMBL" id="MDP1519940.1"/>
    </source>
</evidence>
<keyword evidence="1" id="KW-0472">Membrane</keyword>
<dbReference type="RefSeq" id="WP_305169452.1">
    <property type="nucleotide sequence ID" value="NZ_JAUUUU010000001.1"/>
</dbReference>
<evidence type="ECO:0000256" key="1">
    <source>
        <dbReference type="SAM" id="Phobius"/>
    </source>
</evidence>
<dbReference type="AlphaFoldDB" id="A0AAW8B1J5"/>
<dbReference type="InterPro" id="IPR018643">
    <property type="entry name" value="DUF2069_membrane"/>
</dbReference>
<accession>A0AAW8B1J5</accession>
<keyword evidence="1" id="KW-0812">Transmembrane</keyword>
<sequence length="124" mass="14135">MTKVISQLSKKLGVARKLTWGSYLLLMAVLLANAIWSGTPVSLMVFTMVPLLIFLPGLRRERYKTISMLCFVTLMYFMVTVTNLFAPSANWLDAVELVLIVVLFGAAMMFSRWKQYSLYQEDNP</sequence>
<organism evidence="2 3">
    <name type="scientific">Porticoccus litoralis</name>
    <dbReference type="NCBI Taxonomy" id="434086"/>
    <lineage>
        <taxon>Bacteria</taxon>
        <taxon>Pseudomonadati</taxon>
        <taxon>Pseudomonadota</taxon>
        <taxon>Gammaproteobacteria</taxon>
        <taxon>Cellvibrionales</taxon>
        <taxon>Porticoccaceae</taxon>
        <taxon>Porticoccus</taxon>
    </lineage>
</organism>
<dbReference type="EMBL" id="JAUUUU010000001">
    <property type="protein sequence ID" value="MDP1519940.1"/>
    <property type="molecule type" value="Genomic_DNA"/>
</dbReference>
<gene>
    <name evidence="2" type="ORF">Q8A57_03070</name>
</gene>
<protein>
    <submittedName>
        <fullName evidence="2">DUF2069 domain-containing protein</fullName>
    </submittedName>
</protein>
<keyword evidence="3" id="KW-1185">Reference proteome</keyword>
<comment type="caution">
    <text evidence="2">The sequence shown here is derived from an EMBL/GenBank/DDBJ whole genome shotgun (WGS) entry which is preliminary data.</text>
</comment>
<reference evidence="2" key="2">
    <citation type="submission" date="2023-08" db="EMBL/GenBank/DDBJ databases">
        <authorList>
            <person name="Luo J."/>
        </authorList>
    </citation>
    <scope>NUCLEOTIDE SEQUENCE</scope>
    <source>
        <strain evidence="2">DSM 25064</strain>
    </source>
</reference>
<name>A0AAW8B1J5_9GAMM</name>
<feature type="transmembrane region" description="Helical" evidence="1">
    <location>
        <begin position="65"/>
        <end position="85"/>
    </location>
</feature>
<dbReference type="Proteomes" id="UP001178354">
    <property type="component" value="Unassembled WGS sequence"/>
</dbReference>
<feature type="transmembrane region" description="Helical" evidence="1">
    <location>
        <begin position="42"/>
        <end position="58"/>
    </location>
</feature>
<proteinExistence type="predicted"/>
<evidence type="ECO:0000313" key="3">
    <source>
        <dbReference type="Proteomes" id="UP001178354"/>
    </source>
</evidence>
<keyword evidence="1" id="KW-1133">Transmembrane helix</keyword>
<feature type="transmembrane region" description="Helical" evidence="1">
    <location>
        <begin position="20"/>
        <end position="36"/>
    </location>
</feature>
<reference evidence="2" key="1">
    <citation type="journal article" date="2010" name="Int. J. Syst. Evol. Microbiol.">
        <title>Porticoccus litoralis gen. nov., sp. nov., a gammaproteobacterium isolated from the Yellow Sea.</title>
        <authorList>
            <person name="Oh H.M."/>
            <person name="Kim H."/>
            <person name="Kim K.M."/>
            <person name="Min G.S."/>
            <person name="Cho J.C."/>
        </authorList>
    </citation>
    <scope>NUCLEOTIDE SEQUENCE</scope>
    <source>
        <strain evidence="2">DSM 25064</strain>
    </source>
</reference>
<feature type="transmembrane region" description="Helical" evidence="1">
    <location>
        <begin position="91"/>
        <end position="110"/>
    </location>
</feature>